<dbReference type="AlphaFoldDB" id="A0A8X8XDU8"/>
<feature type="compositionally biased region" description="Low complexity" evidence="1">
    <location>
        <begin position="97"/>
        <end position="113"/>
    </location>
</feature>
<feature type="region of interest" description="Disordered" evidence="1">
    <location>
        <begin position="90"/>
        <end position="113"/>
    </location>
</feature>
<proteinExistence type="predicted"/>
<evidence type="ECO:0000313" key="2">
    <source>
        <dbReference type="EMBL" id="KAG6411760.1"/>
    </source>
</evidence>
<evidence type="ECO:0000313" key="3">
    <source>
        <dbReference type="Proteomes" id="UP000298416"/>
    </source>
</evidence>
<protein>
    <submittedName>
        <fullName evidence="2">Uncharacterized protein</fullName>
    </submittedName>
</protein>
<keyword evidence="3" id="KW-1185">Reference proteome</keyword>
<evidence type="ECO:0000256" key="1">
    <source>
        <dbReference type="SAM" id="MobiDB-lite"/>
    </source>
</evidence>
<name>A0A8X8XDU8_SALSN</name>
<comment type="caution">
    <text evidence="2">The sequence shown here is derived from an EMBL/GenBank/DDBJ whole genome shotgun (WGS) entry which is preliminary data.</text>
</comment>
<reference evidence="2" key="1">
    <citation type="submission" date="2018-01" db="EMBL/GenBank/DDBJ databases">
        <authorList>
            <person name="Mao J.F."/>
        </authorList>
    </citation>
    <scope>NUCLEOTIDE SEQUENCE</scope>
    <source>
        <strain evidence="2">Huo1</strain>
        <tissue evidence="2">Leaf</tissue>
    </source>
</reference>
<gene>
    <name evidence="2" type="ORF">SASPL_129844</name>
</gene>
<reference evidence="2" key="2">
    <citation type="submission" date="2020-08" db="EMBL/GenBank/DDBJ databases">
        <title>Plant Genome Project.</title>
        <authorList>
            <person name="Zhang R.-G."/>
        </authorList>
    </citation>
    <scope>NUCLEOTIDE SEQUENCE</scope>
    <source>
        <strain evidence="2">Huo1</strain>
        <tissue evidence="2">Leaf</tissue>
    </source>
</reference>
<dbReference type="EMBL" id="PNBA02000010">
    <property type="protein sequence ID" value="KAG6411760.1"/>
    <property type="molecule type" value="Genomic_DNA"/>
</dbReference>
<dbReference type="Proteomes" id="UP000298416">
    <property type="component" value="Unassembled WGS sequence"/>
</dbReference>
<sequence length="113" mass="12618">MYQMRLIGNSWNSLLVFSGDIPPRMPGSSGILECSDGTPGVTILYDQSMPPLMPYFNSDMCCLQRRFRTATRQMQYSAHVGANPKHEMEMEMELERGNNNSSSSSNGESGKTE</sequence>
<organism evidence="2">
    <name type="scientific">Salvia splendens</name>
    <name type="common">Scarlet sage</name>
    <dbReference type="NCBI Taxonomy" id="180675"/>
    <lineage>
        <taxon>Eukaryota</taxon>
        <taxon>Viridiplantae</taxon>
        <taxon>Streptophyta</taxon>
        <taxon>Embryophyta</taxon>
        <taxon>Tracheophyta</taxon>
        <taxon>Spermatophyta</taxon>
        <taxon>Magnoliopsida</taxon>
        <taxon>eudicotyledons</taxon>
        <taxon>Gunneridae</taxon>
        <taxon>Pentapetalae</taxon>
        <taxon>asterids</taxon>
        <taxon>lamiids</taxon>
        <taxon>Lamiales</taxon>
        <taxon>Lamiaceae</taxon>
        <taxon>Nepetoideae</taxon>
        <taxon>Mentheae</taxon>
        <taxon>Salviinae</taxon>
        <taxon>Salvia</taxon>
        <taxon>Salvia subgen. Calosphace</taxon>
        <taxon>core Calosphace</taxon>
    </lineage>
</organism>
<accession>A0A8X8XDU8</accession>